<reference evidence="2 3" key="1">
    <citation type="journal article" date="2015" name="Sci. Rep.">
        <title>Chromosome-level genome map provides insights into diverse defense mechanisms in the medicinal fungus Ganoderma sinense.</title>
        <authorList>
            <person name="Zhu Y."/>
            <person name="Xu J."/>
            <person name="Sun C."/>
            <person name="Zhou S."/>
            <person name="Xu H."/>
            <person name="Nelson D.R."/>
            <person name="Qian J."/>
            <person name="Song J."/>
            <person name="Luo H."/>
            <person name="Xiang L."/>
            <person name="Li Y."/>
            <person name="Xu Z."/>
            <person name="Ji A."/>
            <person name="Wang L."/>
            <person name="Lu S."/>
            <person name="Hayward A."/>
            <person name="Sun W."/>
            <person name="Li X."/>
            <person name="Schwartz D.C."/>
            <person name="Wang Y."/>
            <person name="Chen S."/>
        </authorList>
    </citation>
    <scope>NUCLEOTIDE SEQUENCE [LARGE SCALE GENOMIC DNA]</scope>
    <source>
        <strain evidence="2 3">ZZ0214-1</strain>
    </source>
</reference>
<comment type="caution">
    <text evidence="2">The sequence shown here is derived from an EMBL/GenBank/DDBJ whole genome shotgun (WGS) entry which is preliminary data.</text>
</comment>
<evidence type="ECO:0000256" key="1">
    <source>
        <dbReference type="SAM" id="MobiDB-lite"/>
    </source>
</evidence>
<dbReference type="Proteomes" id="UP000230002">
    <property type="component" value="Unassembled WGS sequence"/>
</dbReference>
<organism evidence="2 3">
    <name type="scientific">Ganoderma sinense ZZ0214-1</name>
    <dbReference type="NCBI Taxonomy" id="1077348"/>
    <lineage>
        <taxon>Eukaryota</taxon>
        <taxon>Fungi</taxon>
        <taxon>Dikarya</taxon>
        <taxon>Basidiomycota</taxon>
        <taxon>Agaricomycotina</taxon>
        <taxon>Agaricomycetes</taxon>
        <taxon>Polyporales</taxon>
        <taxon>Polyporaceae</taxon>
        <taxon>Ganoderma</taxon>
    </lineage>
</organism>
<feature type="compositionally biased region" description="Low complexity" evidence="1">
    <location>
        <begin position="176"/>
        <end position="185"/>
    </location>
</feature>
<accession>A0A2G8S2H9</accession>
<dbReference type="AlphaFoldDB" id="A0A2G8S2H9"/>
<feature type="region of interest" description="Disordered" evidence="1">
    <location>
        <begin position="176"/>
        <end position="201"/>
    </location>
</feature>
<keyword evidence="3" id="KW-1185">Reference proteome</keyword>
<dbReference type="EMBL" id="AYKW01000031">
    <property type="protein sequence ID" value="PIL27979.1"/>
    <property type="molecule type" value="Genomic_DNA"/>
</dbReference>
<sequence length="226" mass="23778">MIKMLVSIVNLQEAPSQSQSKLKNVQRRSKEPVIGPPKRLATYETRTARPVGTRHRSALTHIDVSIASSSDIRPARFTIGASTGSSFRSSPASACAREYSSSRLFSSAVRFASTSSASASSGDTSSLESSWSAPEPVITIIVSEACAFARSKNEIAIASPSRASSASGVCSTSRSPASSAASISSTGAEPITSQHRPRAERIGARHASMSASFFIWLNTESAHDAQ</sequence>
<evidence type="ECO:0000313" key="2">
    <source>
        <dbReference type="EMBL" id="PIL27979.1"/>
    </source>
</evidence>
<proteinExistence type="predicted"/>
<feature type="region of interest" description="Disordered" evidence="1">
    <location>
        <begin position="16"/>
        <end position="35"/>
    </location>
</feature>
<name>A0A2G8S2H9_9APHY</name>
<gene>
    <name evidence="2" type="ORF">GSI_09923</name>
</gene>
<protein>
    <submittedName>
        <fullName evidence="2">Uncharacterized protein</fullName>
    </submittedName>
</protein>
<evidence type="ECO:0000313" key="3">
    <source>
        <dbReference type="Proteomes" id="UP000230002"/>
    </source>
</evidence>